<dbReference type="OrthoDB" id="905020at2"/>
<evidence type="ECO:0000256" key="4">
    <source>
        <dbReference type="SAM" id="SignalP"/>
    </source>
</evidence>
<dbReference type="Pfam" id="PF14905">
    <property type="entry name" value="OMP_b-brl_3"/>
    <property type="match status" value="1"/>
</dbReference>
<dbReference type="EMBL" id="CP002530">
    <property type="protein sequence ID" value="ADY37060.1"/>
    <property type="molecule type" value="Genomic_DNA"/>
</dbReference>
<dbReference type="Gene3D" id="2.170.130.10">
    <property type="entry name" value="TonB-dependent receptor, plug domain"/>
    <property type="match status" value="1"/>
</dbReference>
<dbReference type="eggNOG" id="COG4772">
    <property type="taxonomic scope" value="Bacteria"/>
</dbReference>
<keyword evidence="7" id="KW-1185">Reference proteome</keyword>
<dbReference type="HOGENOM" id="CLU_017617_3_0_10"/>
<evidence type="ECO:0000256" key="3">
    <source>
        <dbReference type="ARBA" id="ARBA00023237"/>
    </source>
</evidence>
<dbReference type="InterPro" id="IPR036942">
    <property type="entry name" value="Beta-barrel_TonB_sf"/>
</dbReference>
<dbReference type="Pfam" id="PF13715">
    <property type="entry name" value="CarbopepD_reg_2"/>
    <property type="match status" value="1"/>
</dbReference>
<evidence type="ECO:0000313" key="7">
    <source>
        <dbReference type="Proteomes" id="UP000007486"/>
    </source>
</evidence>
<evidence type="ECO:0000256" key="1">
    <source>
        <dbReference type="ARBA" id="ARBA00004442"/>
    </source>
</evidence>
<dbReference type="SUPFAM" id="SSF49464">
    <property type="entry name" value="Carboxypeptidase regulatory domain-like"/>
    <property type="match status" value="1"/>
</dbReference>
<feature type="signal peptide" evidence="4">
    <location>
        <begin position="1"/>
        <end position="19"/>
    </location>
</feature>
<keyword evidence="2" id="KW-0472">Membrane</keyword>
<feature type="domain" description="Outer membrane protein beta-barrel" evidence="5">
    <location>
        <begin position="370"/>
        <end position="752"/>
    </location>
</feature>
<dbReference type="Proteomes" id="UP000007486">
    <property type="component" value="Chromosome"/>
</dbReference>
<comment type="subcellular location">
    <subcellularLocation>
        <location evidence="1">Cell outer membrane</location>
    </subcellularLocation>
</comment>
<evidence type="ECO:0000256" key="2">
    <source>
        <dbReference type="ARBA" id="ARBA00023136"/>
    </source>
</evidence>
<sequence>MRQILFFLLCLCAASILPAQTYTGKVTDEKNQPLPYANVVLLSLPDSAFVTGTVSDESGAFALKTNRDNLLLRISSIGYATIYNKVEKPDLGTIQLLPDAQLLGEVVVKGDLPKVQLKGDAQVTNVTGTILEKAGTGNDLLSKLPGVSAEEGTVNVFGSGEAEIYINGRKMRNASELDQLSSDNVKRVEMVRNPGARYDATVKAVVRIYTKKAQGEGFGFNNRAYVRYQYGWSVLDQFNFNYRKGGFDFGGMLFGSHSYNEDNKILTTETYLDKYWKQVNDIHSQSQSQNFSARLSLNYQFNENHSMGARYEFDRTPKDKWSISPMYSEVFQSGELYEQNTSNGWQKTPATTHSFNVYYNGQIGEWNVDFNADGMWSYTKNLQDMNEQYLPADGIWQEQNISSYNKDENTLYAAKLIVSRPLWGGNFSFGGEYTYTDRVNTYVNYQGILADDDSNIEESAASAFLEYARSFGKLRAQVGVRYEHITSDYYEDDIRVDGQSRTYDNVFPTVSFSLPVGKTQLSLSYTGSIERPSYWDLRSNVTYANRYTYESGNPLLQPSLINRLSLDASWEWIYFNARYTHTKDVMIQTSAAYSDDDPTITLLIHDNKYNLDNINATLSFSPVISVWSPRLTLMYLQQWYKVDMPNGKRKNFNNPIGSFTWNNNFRLPLGFMLDVDFFLQTTGEQENYHIAKTVWSADFGLRKTFFNERFSLQLQATNLFNSKEYDGFVYSGNRILGLDQQSRRRFTLTLRYKFNATKSKYKGTGAGQEQRSRM</sequence>
<name>F0R8W1_PHOSB</name>
<gene>
    <name evidence="6" type="ordered locus">Bacsa_2522</name>
</gene>
<proteinExistence type="predicted"/>
<dbReference type="Gene3D" id="2.40.170.20">
    <property type="entry name" value="TonB-dependent receptor, beta-barrel domain"/>
    <property type="match status" value="1"/>
</dbReference>
<keyword evidence="6" id="KW-0675">Receptor</keyword>
<keyword evidence="3" id="KW-0998">Cell outer membrane</keyword>
<dbReference type="AlphaFoldDB" id="F0R8W1"/>
<organism evidence="6 7">
    <name type="scientific">Phocaeicola salanitronis (strain DSM 18170 / JCM 13657 / CCUG 60908 / BL78)</name>
    <name type="common">Bacteroides salanitronis</name>
    <dbReference type="NCBI Taxonomy" id="667015"/>
    <lineage>
        <taxon>Bacteria</taxon>
        <taxon>Pseudomonadati</taxon>
        <taxon>Bacteroidota</taxon>
        <taxon>Bacteroidia</taxon>
        <taxon>Bacteroidales</taxon>
        <taxon>Bacteroidaceae</taxon>
        <taxon>Phocaeicola</taxon>
    </lineage>
</organism>
<dbReference type="eggNOG" id="COG4773">
    <property type="taxonomic scope" value="Bacteria"/>
</dbReference>
<evidence type="ECO:0000259" key="5">
    <source>
        <dbReference type="Pfam" id="PF14905"/>
    </source>
</evidence>
<dbReference type="SUPFAM" id="SSF56935">
    <property type="entry name" value="Porins"/>
    <property type="match status" value="1"/>
</dbReference>
<dbReference type="RefSeq" id="WP_013618482.1">
    <property type="nucleotide sequence ID" value="NC_015164.1"/>
</dbReference>
<protein>
    <submittedName>
        <fullName evidence="6">TonB-dependent receptor</fullName>
    </submittedName>
</protein>
<keyword evidence="4" id="KW-0732">Signal</keyword>
<feature type="chain" id="PRO_5003255714" evidence="4">
    <location>
        <begin position="20"/>
        <end position="774"/>
    </location>
</feature>
<dbReference type="STRING" id="667015.Bacsa_2522"/>
<accession>F0R8W1</accession>
<dbReference type="InterPro" id="IPR041700">
    <property type="entry name" value="OMP_b-brl_3"/>
</dbReference>
<reference evidence="6 7" key="1">
    <citation type="journal article" date="2011" name="Stand. Genomic Sci.">
        <title>Complete genome sequence of Bacteroides salanitronis type strain (BL78).</title>
        <authorList>
            <person name="Gronow S."/>
            <person name="Held B."/>
            <person name="Lucas S."/>
            <person name="Lapidus A."/>
            <person name="Del Rio T.G."/>
            <person name="Nolan M."/>
            <person name="Tice H."/>
            <person name="Deshpande S."/>
            <person name="Cheng J.F."/>
            <person name="Pitluck S."/>
            <person name="Liolios K."/>
            <person name="Pagani I."/>
            <person name="Ivanova N."/>
            <person name="Mavromatis K."/>
            <person name="Pati A."/>
            <person name="Tapia R."/>
            <person name="Han C."/>
            <person name="Goodwin L."/>
            <person name="Chen A."/>
            <person name="Palaniappan K."/>
            <person name="Land M."/>
            <person name="Hauser L."/>
            <person name="Chang Y.J."/>
            <person name="Jeffries C.D."/>
            <person name="Brambilla E.M."/>
            <person name="Rohde M."/>
            <person name="Goker M."/>
            <person name="Detter J.C."/>
            <person name="Woyke T."/>
            <person name="Bristow J."/>
            <person name="Markowitz V."/>
            <person name="Hugenholtz P."/>
            <person name="Kyrpides N.C."/>
            <person name="Klenk H.P."/>
            <person name="Eisen J.A."/>
        </authorList>
    </citation>
    <scope>NUCLEOTIDE SEQUENCE [LARGE SCALE GENOMIC DNA]</scope>
    <source>
        <strain evidence="6 7">DSM 18170</strain>
    </source>
</reference>
<evidence type="ECO:0000313" key="6">
    <source>
        <dbReference type="EMBL" id="ADY37060.1"/>
    </source>
</evidence>
<dbReference type="GO" id="GO:0009279">
    <property type="term" value="C:cell outer membrane"/>
    <property type="evidence" value="ECO:0007669"/>
    <property type="project" value="UniProtKB-SubCell"/>
</dbReference>
<dbReference type="InterPro" id="IPR037066">
    <property type="entry name" value="Plug_dom_sf"/>
</dbReference>
<dbReference type="KEGG" id="bsa:Bacsa_2522"/>
<dbReference type="InterPro" id="IPR008969">
    <property type="entry name" value="CarboxyPept-like_regulatory"/>
</dbReference>